<evidence type="ECO:0008006" key="4">
    <source>
        <dbReference type="Google" id="ProtNLM"/>
    </source>
</evidence>
<evidence type="ECO:0000313" key="3">
    <source>
        <dbReference type="Proteomes" id="UP000218811"/>
    </source>
</evidence>
<sequence>MSPKFKVLKRIARALKPRCVRKSKDKRPDVQPSAESKSCHKHPAESTFPIEIFELIIDLVWPDSDALLACALTCRAWLQRSRYNLFYSVDLHNCEHLNHLCRLLDGSPCLGTIVRELGIVPYRTQSQVLGEFPHELGGRLSRVSRLRIDINRDYYPFIAEDYFQCLGQFSSVTTLDIRRIRFPMLHDFAQLVCSFPRLTDLSCCAVTWTRKSYDREAFKPFEHSLALEHLHMKNVDWSAELVEWLLSVTSVARLESISLPAITVRDVEHVSKLLDAAGPSLRHLEIGILPGKATLVGTYPRLVHNTSLASVHLDLHEGGNWASGLLSQATSQNISLVTLSVPARMKAAKLKHYRCPEIDGALSLPQFTKLQKLVFQLNADATQMAKSDANIRRLQSDIPLWFPLSGAKNRLAFQAGNGGNSKSPVACPQFIWARTGALLSRLLQYIENYIAKSVNPLL</sequence>
<dbReference type="Gene3D" id="3.80.10.10">
    <property type="entry name" value="Ribonuclease Inhibitor"/>
    <property type="match status" value="1"/>
</dbReference>
<dbReference type="EMBL" id="KB468135">
    <property type="protein sequence ID" value="PCH42957.1"/>
    <property type="molecule type" value="Genomic_DNA"/>
</dbReference>
<keyword evidence="3" id="KW-1185">Reference proteome</keyword>
<accession>A0A2H3K3H2</accession>
<gene>
    <name evidence="2" type="ORF">WOLCODRAFT_102847</name>
</gene>
<dbReference type="Proteomes" id="UP000218811">
    <property type="component" value="Unassembled WGS sequence"/>
</dbReference>
<dbReference type="OrthoDB" id="2753739at2759"/>
<feature type="region of interest" description="Disordered" evidence="1">
    <location>
        <begin position="22"/>
        <end position="42"/>
    </location>
</feature>
<evidence type="ECO:0000313" key="2">
    <source>
        <dbReference type="EMBL" id="PCH42957.1"/>
    </source>
</evidence>
<reference evidence="2 3" key="1">
    <citation type="journal article" date="2012" name="Science">
        <title>The Paleozoic origin of enzymatic lignin decomposition reconstructed from 31 fungal genomes.</title>
        <authorList>
            <person name="Floudas D."/>
            <person name="Binder M."/>
            <person name="Riley R."/>
            <person name="Barry K."/>
            <person name="Blanchette R.A."/>
            <person name="Henrissat B."/>
            <person name="Martinez A.T."/>
            <person name="Otillar R."/>
            <person name="Spatafora J.W."/>
            <person name="Yadav J.S."/>
            <person name="Aerts A."/>
            <person name="Benoit I."/>
            <person name="Boyd A."/>
            <person name="Carlson A."/>
            <person name="Copeland A."/>
            <person name="Coutinho P.M."/>
            <person name="de Vries R.P."/>
            <person name="Ferreira P."/>
            <person name="Findley K."/>
            <person name="Foster B."/>
            <person name="Gaskell J."/>
            <person name="Glotzer D."/>
            <person name="Gorecki P."/>
            <person name="Heitman J."/>
            <person name="Hesse C."/>
            <person name="Hori C."/>
            <person name="Igarashi K."/>
            <person name="Jurgens J.A."/>
            <person name="Kallen N."/>
            <person name="Kersten P."/>
            <person name="Kohler A."/>
            <person name="Kuees U."/>
            <person name="Kumar T.K.A."/>
            <person name="Kuo A."/>
            <person name="LaButti K."/>
            <person name="Larrondo L.F."/>
            <person name="Lindquist E."/>
            <person name="Ling A."/>
            <person name="Lombard V."/>
            <person name="Lucas S."/>
            <person name="Lundell T."/>
            <person name="Martin R."/>
            <person name="McLaughlin D.J."/>
            <person name="Morgenstern I."/>
            <person name="Morin E."/>
            <person name="Murat C."/>
            <person name="Nagy L.G."/>
            <person name="Nolan M."/>
            <person name="Ohm R.A."/>
            <person name="Patyshakuliyeva A."/>
            <person name="Rokas A."/>
            <person name="Ruiz-Duenas F.J."/>
            <person name="Sabat G."/>
            <person name="Salamov A."/>
            <person name="Samejima M."/>
            <person name="Schmutz J."/>
            <person name="Slot J.C."/>
            <person name="St John F."/>
            <person name="Stenlid J."/>
            <person name="Sun H."/>
            <person name="Sun S."/>
            <person name="Syed K."/>
            <person name="Tsang A."/>
            <person name="Wiebenga A."/>
            <person name="Young D."/>
            <person name="Pisabarro A."/>
            <person name="Eastwood D.C."/>
            <person name="Martin F."/>
            <person name="Cullen D."/>
            <person name="Grigoriev I.V."/>
            <person name="Hibbett D.S."/>
        </authorList>
    </citation>
    <scope>NUCLEOTIDE SEQUENCE [LARGE SCALE GENOMIC DNA]</scope>
    <source>
        <strain evidence="2 3">MD-104</strain>
    </source>
</reference>
<dbReference type="OMA" id="PLIPHIN"/>
<dbReference type="InterPro" id="IPR032675">
    <property type="entry name" value="LRR_dom_sf"/>
</dbReference>
<dbReference type="AlphaFoldDB" id="A0A2H3K3H2"/>
<evidence type="ECO:0000256" key="1">
    <source>
        <dbReference type="SAM" id="MobiDB-lite"/>
    </source>
</evidence>
<name>A0A2H3K3H2_WOLCO</name>
<proteinExistence type="predicted"/>
<organism evidence="2 3">
    <name type="scientific">Wolfiporia cocos (strain MD-104)</name>
    <name type="common">Brown rot fungus</name>
    <dbReference type="NCBI Taxonomy" id="742152"/>
    <lineage>
        <taxon>Eukaryota</taxon>
        <taxon>Fungi</taxon>
        <taxon>Dikarya</taxon>
        <taxon>Basidiomycota</taxon>
        <taxon>Agaricomycotina</taxon>
        <taxon>Agaricomycetes</taxon>
        <taxon>Polyporales</taxon>
        <taxon>Phaeolaceae</taxon>
        <taxon>Wolfiporia</taxon>
    </lineage>
</organism>
<protein>
    <recommendedName>
        <fullName evidence="4">F-box domain-containing protein</fullName>
    </recommendedName>
</protein>
<dbReference type="STRING" id="742152.A0A2H3K3H2"/>
<dbReference type="SUPFAM" id="SSF52047">
    <property type="entry name" value="RNI-like"/>
    <property type="match status" value="1"/>
</dbReference>